<keyword evidence="2" id="KW-0812">Transmembrane</keyword>
<keyword evidence="2" id="KW-0472">Membrane</keyword>
<dbReference type="EMBL" id="AP011528">
    <property type="protein sequence ID" value="BAP63388.1"/>
    <property type="molecule type" value="Genomic_DNA"/>
</dbReference>
<name>A0A2Z5PKI7_METMI</name>
<feature type="compositionally biased region" description="Low complexity" evidence="1">
    <location>
        <begin position="383"/>
        <end position="396"/>
    </location>
</feature>
<feature type="transmembrane region" description="Helical" evidence="2">
    <location>
        <begin position="491"/>
        <end position="510"/>
    </location>
</feature>
<reference evidence="3 4" key="1">
    <citation type="submission" date="2009-06" db="EMBL/GenBank/DDBJ databases">
        <title>Molecular Evidence for Microbiologically Influenced Corrosion from genome of Methanogen.</title>
        <authorList>
            <person name="Ito N."/>
            <person name="Tsurumaru H."/>
            <person name="Shimizu A."/>
            <person name="Harada T."/>
            <person name="Hosoyama A."/>
            <person name="Horikawa H."/>
            <person name="Wakai S."/>
            <person name="Sasaki K."/>
            <person name="Nishijima K."/>
            <person name="Ataku H."/>
            <person name="Yamazaki J."/>
            <person name="Mise M."/>
            <person name="Yamazaki S."/>
            <person name="Tanikawa S."/>
            <person name="Harayama S."/>
            <person name="Fujita N."/>
        </authorList>
    </citation>
    <scope>NUCLEOTIDE SEQUENCE [LARGE SCALE GENOMIC DNA]</scope>
    <source>
        <strain evidence="4">OS7 ( NBRC 103642)</strain>
    </source>
</reference>
<evidence type="ECO:0000313" key="4">
    <source>
        <dbReference type="Proteomes" id="UP000263689"/>
    </source>
</evidence>
<sequence>MKKIYTVLLVFALVSCLSIVSADSIPQFPHTFYGDVTINELPATGTLKVLVNGVESEQVQVTDGEFGKGLFDAKLVVNGASGDQITFSFESEGYTLDSDYKIYLIDSEQYVSEIDFVSGGYTEILLEFTGTGDGGDTGDTGDTGNGEQLPLNPGVFYGLVYLDESLASSTLNLYVDGVLQDSIGIENGAFGGEGALDDKLIATGYDGNSNVVTFSLVSGGETYSSFTAELSDATYEDELPYIEGVHYVVLTFSEIADTGDTGDSGDTGNINSSEQLPLNPDIFYGMVYLDEALASSTLNLYVDGALQNSIGIENGVFGGEGPLDNKLIATGYDGNSNVVTFSLVSGGETYSSFTAELSDATYEDELPYIEGVHYVVLTFSETADTGDTGDTSDSGSSSGGGGGGSSRSSSSSSSSIISSSDSSETPVTTSVPKTSSSGTSTDSSSNTVESSENVGPDTTQDSPNDTLDYGSDSNETGVVLQQESPLGGINMYLALAAILLILIALAAAWYQSKEKPEVVPQQ</sequence>
<dbReference type="RefSeq" id="WP_119721122.1">
    <property type="nucleotide sequence ID" value="NZ_AP011528.1"/>
</dbReference>
<organism evidence="3 4">
    <name type="scientific">Methanococcus maripaludis OS7</name>
    <dbReference type="NCBI Taxonomy" id="637915"/>
    <lineage>
        <taxon>Archaea</taxon>
        <taxon>Methanobacteriati</taxon>
        <taxon>Methanobacteriota</taxon>
        <taxon>Methanomada group</taxon>
        <taxon>Methanococci</taxon>
        <taxon>Methanococcales</taxon>
        <taxon>Methanococcaceae</taxon>
        <taxon>Methanococcus</taxon>
    </lineage>
</organism>
<evidence type="ECO:0000313" key="3">
    <source>
        <dbReference type="EMBL" id="BAP63388.1"/>
    </source>
</evidence>
<proteinExistence type="predicted"/>
<feature type="compositionally biased region" description="Polar residues" evidence="1">
    <location>
        <begin position="456"/>
        <end position="473"/>
    </location>
</feature>
<dbReference type="KEGG" id="mmao:MMOS7_13020"/>
<dbReference type="Proteomes" id="UP000263689">
    <property type="component" value="Chromosome"/>
</dbReference>
<feature type="compositionally biased region" description="Low complexity" evidence="1">
    <location>
        <begin position="406"/>
        <end position="454"/>
    </location>
</feature>
<accession>A0A2Z5PKI7</accession>
<keyword evidence="2" id="KW-1133">Transmembrane helix</keyword>
<dbReference type="PROSITE" id="PS51257">
    <property type="entry name" value="PROKAR_LIPOPROTEIN"/>
    <property type="match status" value="1"/>
</dbReference>
<evidence type="ECO:0000256" key="1">
    <source>
        <dbReference type="SAM" id="MobiDB-lite"/>
    </source>
</evidence>
<protein>
    <submittedName>
        <fullName evidence="3">Uncharacterized protein</fullName>
    </submittedName>
</protein>
<evidence type="ECO:0000256" key="2">
    <source>
        <dbReference type="SAM" id="Phobius"/>
    </source>
</evidence>
<dbReference type="GeneID" id="37875784"/>
<dbReference type="AlphaFoldDB" id="A0A2Z5PKI7"/>
<gene>
    <name evidence="3" type="ORF">MMOS7_13020</name>
</gene>
<feature type="region of interest" description="Disordered" evidence="1">
    <location>
        <begin position="383"/>
        <end position="473"/>
    </location>
</feature>